<sequence>MTITQILKQFDKASLTTISKLTIRELEEEKKGHWVAYVDEGNESYDVHVKFLGKQVDFTSCDCGVQEDQLCAHKTKMLLMLDDKLKGKKVVDKPVAKKTLSKKKVSESEILLRASDQEIVYEWLIKTFASNKVLEQDFILSFSAPECKEYTVNDVVSIVKTIASSSFKVKRNADANTVKEFIRLLNLAIEPIEKFTVFNITKPLALDIYLCIIEEVLTLKRGVKTTSTRLNTFVEKLIEKYALSLLNVNDKDAVNRSISSLFKKIKDENNYERCGFLLLILQSIYKLSDSDIKYYCAEESILLVKKLDKHRGPFYSVILFLLNVVLENKVFNQCYNDFICHSFDNETTITLLKELVPIDVTFVIDKCELLINTNNKLESTQEYRKILISIYEERNDVEKLVKLKKESFLVDFKYDDYIYILENTHEKTEWNKFRYKAYDKMKYKKYTHTVFYQIMCHENNIKKMLEYIVSTYQVIVCQYKEILYNYNPAEFLIKVFRLGQYSHYDEEDNIDLANYIASKYSKDAIFKVYKDYKSYSSSCLNKLIVELAENK</sequence>
<name>A0A1H6X1D8_9FLAO</name>
<evidence type="ECO:0000313" key="2">
    <source>
        <dbReference type="Proteomes" id="UP000183077"/>
    </source>
</evidence>
<dbReference type="GeneID" id="82258087"/>
<organism evidence="1 2">
    <name type="scientific">Myroides marinus</name>
    <dbReference type="NCBI Taxonomy" id="703342"/>
    <lineage>
        <taxon>Bacteria</taxon>
        <taxon>Pseudomonadati</taxon>
        <taxon>Bacteroidota</taxon>
        <taxon>Flavobacteriia</taxon>
        <taxon>Flavobacteriales</taxon>
        <taxon>Flavobacteriaceae</taxon>
        <taxon>Myroides</taxon>
    </lineage>
</organism>
<protein>
    <recommendedName>
        <fullName evidence="3">SWIM-type domain-containing protein</fullName>
    </recommendedName>
</protein>
<evidence type="ECO:0008006" key="3">
    <source>
        <dbReference type="Google" id="ProtNLM"/>
    </source>
</evidence>
<dbReference type="EMBL" id="FNYS01000017">
    <property type="protein sequence ID" value="SEJ21956.1"/>
    <property type="molecule type" value="Genomic_DNA"/>
</dbReference>
<evidence type="ECO:0000313" key="1">
    <source>
        <dbReference type="EMBL" id="SEJ21956.1"/>
    </source>
</evidence>
<proteinExistence type="predicted"/>
<dbReference type="AlphaFoldDB" id="A0A1H6X1D8"/>
<accession>A0A1H6X1D8</accession>
<dbReference type="RefSeq" id="WP_074747201.1">
    <property type="nucleotide sequence ID" value="NZ_FNYS01000017.1"/>
</dbReference>
<reference evidence="1 2" key="1">
    <citation type="submission" date="2016-10" db="EMBL/GenBank/DDBJ databases">
        <authorList>
            <person name="de Groot N.N."/>
        </authorList>
    </citation>
    <scope>NUCLEOTIDE SEQUENCE [LARGE SCALE GENOMIC DNA]</scope>
    <source>
        <strain evidence="1 2">DSM 23048</strain>
    </source>
</reference>
<gene>
    <name evidence="1" type="ORF">SAMN04488018_11735</name>
</gene>
<dbReference type="Proteomes" id="UP000183077">
    <property type="component" value="Unassembled WGS sequence"/>
</dbReference>